<keyword evidence="1" id="KW-0732">Signal</keyword>
<evidence type="ECO:0000313" key="3">
    <source>
        <dbReference type="EMBL" id="QHJ00225.1"/>
    </source>
</evidence>
<dbReference type="Pfam" id="PF07589">
    <property type="entry name" value="PEP-CTERM"/>
    <property type="match status" value="1"/>
</dbReference>
<dbReference type="NCBIfam" id="TIGR02595">
    <property type="entry name" value="PEP_CTERM"/>
    <property type="match status" value="1"/>
</dbReference>
<feature type="chain" id="PRO_5032447470" evidence="1">
    <location>
        <begin position="33"/>
        <end position="687"/>
    </location>
</feature>
<reference evidence="3 4" key="1">
    <citation type="submission" date="2020-01" db="EMBL/GenBank/DDBJ databases">
        <title>Genome sequencing of strain KACC 21265.</title>
        <authorList>
            <person name="Heo J."/>
            <person name="Kim S.-J."/>
            <person name="Kim J.-S."/>
            <person name="Hong S.-B."/>
            <person name="Kwon S.-W."/>
        </authorList>
    </citation>
    <scope>NUCLEOTIDE SEQUENCE [LARGE SCALE GENOMIC DNA]</scope>
    <source>
        <strain evidence="3 4">KACC 21265</strain>
    </source>
</reference>
<dbReference type="RefSeq" id="WP_160554035.1">
    <property type="nucleotide sequence ID" value="NZ_CP047650.1"/>
</dbReference>
<organism evidence="3 4">
    <name type="scientific">Xylophilus rhododendri</name>
    <dbReference type="NCBI Taxonomy" id="2697032"/>
    <lineage>
        <taxon>Bacteria</taxon>
        <taxon>Pseudomonadati</taxon>
        <taxon>Pseudomonadota</taxon>
        <taxon>Betaproteobacteria</taxon>
        <taxon>Burkholderiales</taxon>
        <taxon>Xylophilus</taxon>
    </lineage>
</organism>
<gene>
    <name evidence="3" type="ORF">GT347_20920</name>
</gene>
<evidence type="ECO:0000313" key="4">
    <source>
        <dbReference type="Proteomes" id="UP000464787"/>
    </source>
</evidence>
<protein>
    <submittedName>
        <fullName evidence="3">PEP-CTERM sorting domain-containing protein</fullName>
    </submittedName>
</protein>
<dbReference type="KEGG" id="xyk:GT347_20920"/>
<dbReference type="AlphaFoldDB" id="A0A857J8D4"/>
<evidence type="ECO:0000259" key="2">
    <source>
        <dbReference type="Pfam" id="PF07589"/>
    </source>
</evidence>
<accession>A0A857J8D4</accession>
<keyword evidence="4" id="KW-1185">Reference proteome</keyword>
<sequence length="687" mass="66920">MSSSRVHAPSSFLLLPLAMALASVFGAAGAHAADITITGNSTAAQSVVKNQTLTVQSGATLTVGAGANAATVTGNGATITNLGTMSTTGTTAMGNQSGRIVRDNTGVTGLTVNNGSATNASAVMQTADNDVIQMNKASASVTLNNWGSMISSNASGGGAQVVDFNAITSGANIVNNYGSMRATEADAVRTGVNGVVNNFGTIESTTTTGSSSDGVDMQSNSGALINNSGSIVGGRHGITGGAANATSVFSATVNNSFNSVIRGSNGSGINIDGFNAKEMVYVTNAGTISGNGITGDGDGVDVDGLVTVVNTGTIQSLNAFSAAGSGLAFSEGMSVGGGSITNSGVIRGLVAAGNTNALGIGITLTGNDITTGINAGKRDGIYGNALVVNQSGGLIQGQNSSAIVAKGLASGYTVTINNAAGATIRGGGSSDAAIQTGLDRTVISNSGLIDGSSSGKAISMGSGGNSLTVSGGSASILGNIDGGAGGRNTMTLDIGSGNRFAYAGSIANFDTVTVASGTTTLSGQSSYTGTTVLSSGGVLQLASANTLSSASSLDLEGGTLVLSGAGSNQTFASLSLGRSSSIDLGTSSLTFASLGTIASTATLSIVGQSADGTPLYAFRLLGDYSGNTAFATLLANTTIDGLKTSLRFDGTYTTVSAVPEPASLAMLLGGLGLVGFIGRRRGAFGRA</sequence>
<proteinExistence type="predicted"/>
<feature type="domain" description="Ice-binding protein C-terminal" evidence="2">
    <location>
        <begin position="657"/>
        <end position="681"/>
    </location>
</feature>
<evidence type="ECO:0000256" key="1">
    <source>
        <dbReference type="SAM" id="SignalP"/>
    </source>
</evidence>
<feature type="signal peptide" evidence="1">
    <location>
        <begin position="1"/>
        <end position="32"/>
    </location>
</feature>
<name>A0A857J8D4_9BURK</name>
<dbReference type="Proteomes" id="UP000464787">
    <property type="component" value="Chromosome"/>
</dbReference>
<dbReference type="InterPro" id="IPR013424">
    <property type="entry name" value="Ice-binding_C"/>
</dbReference>
<dbReference type="EMBL" id="CP047650">
    <property type="protein sequence ID" value="QHJ00225.1"/>
    <property type="molecule type" value="Genomic_DNA"/>
</dbReference>